<evidence type="ECO:0000259" key="2">
    <source>
        <dbReference type="Pfam" id="PF13926"/>
    </source>
</evidence>
<accession>A0AAV5ABV5</accession>
<feature type="compositionally biased region" description="Basic and acidic residues" evidence="1">
    <location>
        <begin position="191"/>
        <end position="215"/>
    </location>
</feature>
<comment type="caution">
    <text evidence="3">The sequence shown here is derived from an EMBL/GenBank/DDBJ whole genome shotgun (WGS) entry which is preliminary data.</text>
</comment>
<sequence>MPPRNKAQKRKHSLLKYETEIFVKSKTRHSQITKTNKGLGSDDLGSDEDNNLECKGHESKARKAGGSSESRPRPRPTSKLFSASKSNSENESQTTTTEQTRKRLTVVRSDSGSNYGPSLSIKDKHPVSSNRSTEDELDLVRTPKRRKLIARTRQRSLLEYAMPVKGKTKQRTLNTDTGEEDTEGCDSNLQHTEEPRFGHGSESDSPQKIRFEPSLKTKSASSSKRTIHAISDSDVEEGIKSVTRIGRSRRRSESENSDENLFPSSKHRRLLRGRRPSFNRTGDGDLSSEDEQLIEEAKAKEYLRVERRMGEKSESEEDEDEDEGECASQKTDPSDCTSEVSRLGDIFADAKPTGVYKVDEECQDEDVDFIVEDDEPLVELPPMFNMGTFQDLSHHFKVVCQLFVHLSIKKRGHRTDFIKEALTNHGLGNYFSVPMSMIRRKLLGLRDSLVASSIWKLEFRKSLETYPDFTIQQLDFAVPHCDACNLGGRISTLQGLLRGTQYDTATYQNKTKEISLNWNLGRFCAARAQVFHKLTHWEYMLFHKLNLEINYLRKGIEDHDSESGRNIFIPASKGPPPPDDLTDADGLMEWLDGRGIIEAEWLEIKNMMDKAHKLEARGKRGEDDVEYS</sequence>
<dbReference type="PANTHER" id="PTHR14689">
    <property type="entry name" value="PHORBOL-ESTER_DAG-TYPE DOMAIN-CONTAINING PROTEIN"/>
    <property type="match status" value="1"/>
</dbReference>
<protein>
    <recommendedName>
        <fullName evidence="2">DUF4211 domain-containing protein</fullName>
    </recommendedName>
</protein>
<evidence type="ECO:0000256" key="1">
    <source>
        <dbReference type="SAM" id="MobiDB-lite"/>
    </source>
</evidence>
<reference evidence="3" key="1">
    <citation type="submission" date="2021-10" db="EMBL/GenBank/DDBJ databases">
        <title>De novo Genome Assembly of Clathrus columnatus (Basidiomycota, Fungi) Using Illumina and Nanopore Sequence Data.</title>
        <authorList>
            <person name="Ogiso-Tanaka E."/>
            <person name="Itagaki H."/>
            <person name="Hosoya T."/>
            <person name="Hosaka K."/>
        </authorList>
    </citation>
    <scope>NUCLEOTIDE SEQUENCE</scope>
    <source>
        <strain evidence="3">MO-923</strain>
    </source>
</reference>
<feature type="compositionally biased region" description="Acidic residues" evidence="1">
    <location>
        <begin position="314"/>
        <end position="325"/>
    </location>
</feature>
<feature type="compositionally biased region" description="Basic and acidic residues" evidence="1">
    <location>
        <begin position="52"/>
        <end position="61"/>
    </location>
</feature>
<feature type="compositionally biased region" description="Polar residues" evidence="1">
    <location>
        <begin position="328"/>
        <end position="340"/>
    </location>
</feature>
<feature type="region of interest" description="Disordered" evidence="1">
    <location>
        <begin position="305"/>
        <end position="343"/>
    </location>
</feature>
<dbReference type="InterPro" id="IPR025451">
    <property type="entry name" value="DUF4211"/>
</dbReference>
<dbReference type="PANTHER" id="PTHR14689:SF0">
    <property type="entry name" value="COILED-COIL DOMAIN-CONTAINING PROTEIN 82"/>
    <property type="match status" value="1"/>
</dbReference>
<proteinExistence type="predicted"/>
<dbReference type="Pfam" id="PF13926">
    <property type="entry name" value="DUF4211"/>
    <property type="match status" value="1"/>
</dbReference>
<gene>
    <name evidence="3" type="ORF">Clacol_006362</name>
</gene>
<name>A0AAV5ABV5_9AGAM</name>
<evidence type="ECO:0000313" key="4">
    <source>
        <dbReference type="Proteomes" id="UP001050691"/>
    </source>
</evidence>
<feature type="compositionally biased region" description="Polar residues" evidence="1">
    <location>
        <begin position="108"/>
        <end position="117"/>
    </location>
</feature>
<feature type="compositionally biased region" description="Basic residues" evidence="1">
    <location>
        <begin position="142"/>
        <end position="154"/>
    </location>
</feature>
<feature type="domain" description="DUF4211" evidence="2">
    <location>
        <begin position="368"/>
        <end position="506"/>
    </location>
</feature>
<dbReference type="EMBL" id="BPWL01000007">
    <property type="protein sequence ID" value="GJJ12121.1"/>
    <property type="molecule type" value="Genomic_DNA"/>
</dbReference>
<dbReference type="AlphaFoldDB" id="A0AAV5ABV5"/>
<feature type="compositionally biased region" description="Basic residues" evidence="1">
    <location>
        <begin position="265"/>
        <end position="277"/>
    </location>
</feature>
<feature type="compositionally biased region" description="Basic and acidic residues" evidence="1">
    <location>
        <begin position="121"/>
        <end position="141"/>
    </location>
</feature>
<organism evidence="3 4">
    <name type="scientific">Clathrus columnatus</name>
    <dbReference type="NCBI Taxonomy" id="1419009"/>
    <lineage>
        <taxon>Eukaryota</taxon>
        <taxon>Fungi</taxon>
        <taxon>Dikarya</taxon>
        <taxon>Basidiomycota</taxon>
        <taxon>Agaricomycotina</taxon>
        <taxon>Agaricomycetes</taxon>
        <taxon>Phallomycetidae</taxon>
        <taxon>Phallales</taxon>
        <taxon>Clathraceae</taxon>
        <taxon>Clathrus</taxon>
    </lineage>
</organism>
<feature type="region of interest" description="Disordered" evidence="1">
    <location>
        <begin position="24"/>
        <end position="292"/>
    </location>
</feature>
<evidence type="ECO:0000313" key="3">
    <source>
        <dbReference type="EMBL" id="GJJ12121.1"/>
    </source>
</evidence>
<dbReference type="GO" id="GO:0005634">
    <property type="term" value="C:nucleus"/>
    <property type="evidence" value="ECO:0007669"/>
    <property type="project" value="TreeGrafter"/>
</dbReference>
<dbReference type="Proteomes" id="UP001050691">
    <property type="component" value="Unassembled WGS sequence"/>
</dbReference>
<feature type="compositionally biased region" description="Low complexity" evidence="1">
    <location>
        <begin position="86"/>
        <end position="98"/>
    </location>
</feature>
<keyword evidence="4" id="KW-1185">Reference proteome</keyword>